<reference evidence="1 2" key="1">
    <citation type="journal article" date="2019" name="Nat. Ecol. Evol.">
        <title>Megaphylogeny resolves global patterns of mushroom evolution.</title>
        <authorList>
            <person name="Varga T."/>
            <person name="Krizsan K."/>
            <person name="Foldi C."/>
            <person name="Dima B."/>
            <person name="Sanchez-Garcia M."/>
            <person name="Sanchez-Ramirez S."/>
            <person name="Szollosi G.J."/>
            <person name="Szarkandi J.G."/>
            <person name="Papp V."/>
            <person name="Albert L."/>
            <person name="Andreopoulos W."/>
            <person name="Angelini C."/>
            <person name="Antonin V."/>
            <person name="Barry K.W."/>
            <person name="Bougher N.L."/>
            <person name="Buchanan P."/>
            <person name="Buyck B."/>
            <person name="Bense V."/>
            <person name="Catcheside P."/>
            <person name="Chovatia M."/>
            <person name="Cooper J."/>
            <person name="Damon W."/>
            <person name="Desjardin D."/>
            <person name="Finy P."/>
            <person name="Geml J."/>
            <person name="Haridas S."/>
            <person name="Hughes K."/>
            <person name="Justo A."/>
            <person name="Karasinski D."/>
            <person name="Kautmanova I."/>
            <person name="Kiss B."/>
            <person name="Kocsube S."/>
            <person name="Kotiranta H."/>
            <person name="LaButti K.M."/>
            <person name="Lechner B.E."/>
            <person name="Liimatainen K."/>
            <person name="Lipzen A."/>
            <person name="Lukacs Z."/>
            <person name="Mihaltcheva S."/>
            <person name="Morgado L.N."/>
            <person name="Niskanen T."/>
            <person name="Noordeloos M.E."/>
            <person name="Ohm R.A."/>
            <person name="Ortiz-Santana B."/>
            <person name="Ovrebo C."/>
            <person name="Racz N."/>
            <person name="Riley R."/>
            <person name="Savchenko A."/>
            <person name="Shiryaev A."/>
            <person name="Soop K."/>
            <person name="Spirin V."/>
            <person name="Szebenyi C."/>
            <person name="Tomsovsky M."/>
            <person name="Tulloss R.E."/>
            <person name="Uehling J."/>
            <person name="Grigoriev I.V."/>
            <person name="Vagvolgyi C."/>
            <person name="Papp T."/>
            <person name="Martin F.M."/>
            <person name="Miettinen O."/>
            <person name="Hibbett D.S."/>
            <person name="Nagy L.G."/>
        </authorList>
    </citation>
    <scope>NUCLEOTIDE SEQUENCE [LARGE SCALE GENOMIC DNA]</scope>
    <source>
        <strain evidence="1 2">NL-1719</strain>
    </source>
</reference>
<dbReference type="EMBL" id="ML208332">
    <property type="protein sequence ID" value="TFK69365.1"/>
    <property type="molecule type" value="Genomic_DNA"/>
</dbReference>
<name>A0ACD3AUY7_9AGAR</name>
<keyword evidence="2" id="KW-1185">Reference proteome</keyword>
<evidence type="ECO:0000313" key="1">
    <source>
        <dbReference type="EMBL" id="TFK69365.1"/>
    </source>
</evidence>
<evidence type="ECO:0000313" key="2">
    <source>
        <dbReference type="Proteomes" id="UP000308600"/>
    </source>
</evidence>
<accession>A0ACD3AUY7</accession>
<proteinExistence type="predicted"/>
<gene>
    <name evidence="1" type="ORF">BDN72DRAFT_840456</name>
</gene>
<dbReference type="Proteomes" id="UP000308600">
    <property type="component" value="Unassembled WGS sequence"/>
</dbReference>
<protein>
    <submittedName>
        <fullName evidence="1">Uncharacterized protein</fullName>
    </submittedName>
</protein>
<sequence>MREIRSKNTAAASTQRNVRRYGKKLTSTLPNGAIWPSPPLSQTSSQPSSSLSPM</sequence>
<feature type="non-terminal residue" evidence="1">
    <location>
        <position position="54"/>
    </location>
</feature>
<organism evidence="1 2">
    <name type="scientific">Pluteus cervinus</name>
    <dbReference type="NCBI Taxonomy" id="181527"/>
    <lineage>
        <taxon>Eukaryota</taxon>
        <taxon>Fungi</taxon>
        <taxon>Dikarya</taxon>
        <taxon>Basidiomycota</taxon>
        <taxon>Agaricomycotina</taxon>
        <taxon>Agaricomycetes</taxon>
        <taxon>Agaricomycetidae</taxon>
        <taxon>Agaricales</taxon>
        <taxon>Pluteineae</taxon>
        <taxon>Pluteaceae</taxon>
        <taxon>Pluteus</taxon>
    </lineage>
</organism>